<sequence>MEVILARIREQEASEALARQLQEEWNAADEQPRSRDLSNEAEGHSDASIIDLESSDHENHKPGPSRHRPPTPETGEPPDSRLADSRDLFTGDKTCPSCSSSLPSPRGFMTFSATSPPPSLITLLHVPCKKCKKNHCRGCLACTVATCCANVRAIALFQILGGFDREYLSEKESSDVRAREAAARNAKLASSSVGPGGTGYGTGARTAQPVPRGGGRGRGRAKGKGKGSGHGLSDVGETGEGLAAHWDAVFVRALENITAFLPAPYADAAQVYDLLPHAAVPHMLALSQLPELLGALLRNDSVADWVARGEIYYAMLALLRRLADCELTVGMLVDRQWEKRKTCGLETWMWEDGEVEWEENGGAPARAPPLFAHFRKLTRQCEAFLAGASQLMDDGDDDGDVAIKATSLCGDMIAARENIERAMKILGMDVKESGDDPSPPAPSSPQKNGKRRGKGKGRDPAVDMERAYSRECEKLAFKHVMLGRPGADDTGMRYLHYNYEQMLSQTASATRNPKNRFHLVKELAVMATSLPPGVWVRVDEVRNDAIKIMIAGPDATPYEGGLFEFDCFMPLEYPNTPPLVHLRTTGGGTVRFNPNLYSNGKVCLSLLGTWPGQPGFGKVNTKDDRSIEYNKAICLQTVNWAMVDWMKDNHKDGLWGDVIASHFRIRGAAIRSTIESWAKTQPDIRSYHPHGRNSSGVDLLAEYDLGIQRLAEWEKASE</sequence>
<protein>
    <submittedName>
        <fullName evidence="1">Uncharacterized protein</fullName>
    </submittedName>
</protein>
<dbReference type="EMBL" id="MU277226">
    <property type="protein sequence ID" value="KAI0059434.1"/>
    <property type="molecule type" value="Genomic_DNA"/>
</dbReference>
<gene>
    <name evidence="1" type="ORF">BV25DRAFT_1808905</name>
</gene>
<evidence type="ECO:0000313" key="1">
    <source>
        <dbReference type="EMBL" id="KAI0059434.1"/>
    </source>
</evidence>
<evidence type="ECO:0000313" key="2">
    <source>
        <dbReference type="Proteomes" id="UP000814140"/>
    </source>
</evidence>
<name>A0ACB8SSF3_9AGAM</name>
<reference evidence="1" key="2">
    <citation type="journal article" date="2022" name="New Phytol.">
        <title>Evolutionary transition to the ectomycorrhizal habit in the genomes of a hyperdiverse lineage of mushroom-forming fungi.</title>
        <authorList>
            <person name="Looney B."/>
            <person name="Miyauchi S."/>
            <person name="Morin E."/>
            <person name="Drula E."/>
            <person name="Courty P.E."/>
            <person name="Kohler A."/>
            <person name="Kuo A."/>
            <person name="LaButti K."/>
            <person name="Pangilinan J."/>
            <person name="Lipzen A."/>
            <person name="Riley R."/>
            <person name="Andreopoulos W."/>
            <person name="He G."/>
            <person name="Johnson J."/>
            <person name="Nolan M."/>
            <person name="Tritt A."/>
            <person name="Barry K.W."/>
            <person name="Grigoriev I.V."/>
            <person name="Nagy L.G."/>
            <person name="Hibbett D."/>
            <person name="Henrissat B."/>
            <person name="Matheny P.B."/>
            <person name="Labbe J."/>
            <person name="Martin F.M."/>
        </authorList>
    </citation>
    <scope>NUCLEOTIDE SEQUENCE</scope>
    <source>
        <strain evidence="1">HHB10654</strain>
    </source>
</reference>
<organism evidence="1 2">
    <name type="scientific">Artomyces pyxidatus</name>
    <dbReference type="NCBI Taxonomy" id="48021"/>
    <lineage>
        <taxon>Eukaryota</taxon>
        <taxon>Fungi</taxon>
        <taxon>Dikarya</taxon>
        <taxon>Basidiomycota</taxon>
        <taxon>Agaricomycotina</taxon>
        <taxon>Agaricomycetes</taxon>
        <taxon>Russulales</taxon>
        <taxon>Auriscalpiaceae</taxon>
        <taxon>Artomyces</taxon>
    </lineage>
</organism>
<accession>A0ACB8SSF3</accession>
<comment type="caution">
    <text evidence="1">The sequence shown here is derived from an EMBL/GenBank/DDBJ whole genome shotgun (WGS) entry which is preliminary data.</text>
</comment>
<keyword evidence="2" id="KW-1185">Reference proteome</keyword>
<reference evidence="1" key="1">
    <citation type="submission" date="2021-03" db="EMBL/GenBank/DDBJ databases">
        <authorList>
            <consortium name="DOE Joint Genome Institute"/>
            <person name="Ahrendt S."/>
            <person name="Looney B.P."/>
            <person name="Miyauchi S."/>
            <person name="Morin E."/>
            <person name="Drula E."/>
            <person name="Courty P.E."/>
            <person name="Chicoki N."/>
            <person name="Fauchery L."/>
            <person name="Kohler A."/>
            <person name="Kuo A."/>
            <person name="Labutti K."/>
            <person name="Pangilinan J."/>
            <person name="Lipzen A."/>
            <person name="Riley R."/>
            <person name="Andreopoulos W."/>
            <person name="He G."/>
            <person name="Johnson J."/>
            <person name="Barry K.W."/>
            <person name="Grigoriev I.V."/>
            <person name="Nagy L."/>
            <person name="Hibbett D."/>
            <person name="Henrissat B."/>
            <person name="Matheny P.B."/>
            <person name="Labbe J."/>
            <person name="Martin F."/>
        </authorList>
    </citation>
    <scope>NUCLEOTIDE SEQUENCE</scope>
    <source>
        <strain evidence="1">HHB10654</strain>
    </source>
</reference>
<dbReference type="Proteomes" id="UP000814140">
    <property type="component" value="Unassembled WGS sequence"/>
</dbReference>
<proteinExistence type="predicted"/>